<dbReference type="STRING" id="279238.Saro_0651"/>
<evidence type="ECO:0000313" key="2">
    <source>
        <dbReference type="Proteomes" id="UP000009134"/>
    </source>
</evidence>
<proteinExistence type="predicted"/>
<evidence type="ECO:0000313" key="1">
    <source>
        <dbReference type="EMBL" id="ABD25098.1"/>
    </source>
</evidence>
<dbReference type="HOGENOM" id="CLU_2010877_0_0_5"/>
<sequence>MRRYKVTVTTAADGTATAYTPRLSGKIQQIEYVKTDFASGVDFTITGEATGINLWTESDVNASAVRAPRQACHSQVGAAQLYASGGTAVTDRIGLSGDRVKIAIAQGGATKIGTFHVIVD</sequence>
<accession>Q2GAM5</accession>
<dbReference type="eggNOG" id="ENOG5033Y76">
    <property type="taxonomic scope" value="Bacteria"/>
</dbReference>
<dbReference type="RefSeq" id="WP_011444312.1">
    <property type="nucleotide sequence ID" value="NC_007794.1"/>
</dbReference>
<organism evidence="1 2">
    <name type="scientific">Novosphingobium aromaticivorans (strain ATCC 700278 / DSM 12444 / CCUG 56034 / CIP 105152 / NBRC 16084 / F199)</name>
    <dbReference type="NCBI Taxonomy" id="279238"/>
    <lineage>
        <taxon>Bacteria</taxon>
        <taxon>Pseudomonadati</taxon>
        <taxon>Pseudomonadota</taxon>
        <taxon>Alphaproteobacteria</taxon>
        <taxon>Sphingomonadales</taxon>
        <taxon>Sphingomonadaceae</taxon>
        <taxon>Novosphingobium</taxon>
    </lineage>
</organism>
<reference evidence="2" key="1">
    <citation type="submission" date="2006-01" db="EMBL/GenBank/DDBJ databases">
        <title>Complete sequence of Novosphingobium aromaticivorans DSM 12444.</title>
        <authorList>
            <consortium name="US DOE Joint Genome Institute"/>
            <person name="Copeland A."/>
            <person name="Lucas S."/>
            <person name="Lapidus A."/>
            <person name="Barry K."/>
            <person name="Detter J.C."/>
            <person name="Glavina T."/>
            <person name="Hammon N."/>
            <person name="Israni S."/>
            <person name="Pitluck S."/>
            <person name="Chain P."/>
            <person name="Malfatti S."/>
            <person name="Shin M."/>
            <person name="Vergez L."/>
            <person name="Schmutz J."/>
            <person name="Larimer F."/>
            <person name="Land M."/>
            <person name="Kyrpides N."/>
            <person name="Ivanova N."/>
            <person name="Fredrickson J."/>
            <person name="Balkwill D."/>
            <person name="Romine M.F."/>
            <person name="Richardson P."/>
        </authorList>
    </citation>
    <scope>NUCLEOTIDE SEQUENCE [LARGE SCALE GENOMIC DNA]</scope>
    <source>
        <strain evidence="2">ATCC 700278 / DSM 12444 / CCUG 56034 / CIP 105152 / NBRC 16084 / F199</strain>
    </source>
</reference>
<name>Q2GAM5_NOVAD</name>
<protein>
    <submittedName>
        <fullName evidence="1">Uncharacterized protein</fullName>
    </submittedName>
</protein>
<gene>
    <name evidence="1" type="ordered locus">Saro_0651</name>
</gene>
<dbReference type="AlphaFoldDB" id="Q2GAM5"/>
<dbReference type="KEGG" id="nar:Saro_0651"/>
<dbReference type="Proteomes" id="UP000009134">
    <property type="component" value="Chromosome"/>
</dbReference>
<dbReference type="EMBL" id="CP000248">
    <property type="protein sequence ID" value="ABD25098.1"/>
    <property type="molecule type" value="Genomic_DNA"/>
</dbReference>
<keyword evidence="2" id="KW-1185">Reference proteome</keyword>